<proteinExistence type="predicted"/>
<dbReference type="EMBL" id="CM016560">
    <property type="protein sequence ID" value="TKV97046.1"/>
    <property type="molecule type" value="Genomic_DNA"/>
</dbReference>
<organism evidence="1 2">
    <name type="scientific">Setaria viridis</name>
    <name type="common">Green bristlegrass</name>
    <name type="synonym">Setaria italica subsp. viridis</name>
    <dbReference type="NCBI Taxonomy" id="4556"/>
    <lineage>
        <taxon>Eukaryota</taxon>
        <taxon>Viridiplantae</taxon>
        <taxon>Streptophyta</taxon>
        <taxon>Embryophyta</taxon>
        <taxon>Tracheophyta</taxon>
        <taxon>Spermatophyta</taxon>
        <taxon>Magnoliopsida</taxon>
        <taxon>Liliopsida</taxon>
        <taxon>Poales</taxon>
        <taxon>Poaceae</taxon>
        <taxon>PACMAD clade</taxon>
        <taxon>Panicoideae</taxon>
        <taxon>Panicodae</taxon>
        <taxon>Paniceae</taxon>
        <taxon>Cenchrinae</taxon>
        <taxon>Setaria</taxon>
    </lineage>
</organism>
<name>A0A4U6TI93_SETVI</name>
<keyword evidence="2" id="KW-1185">Reference proteome</keyword>
<dbReference type="Gramene" id="TKV97046">
    <property type="protein sequence ID" value="TKV97046"/>
    <property type="gene ID" value="SEVIR_9G469900v2"/>
</dbReference>
<accession>A0A4U6TI93</accession>
<reference evidence="1" key="1">
    <citation type="submission" date="2019-03" db="EMBL/GenBank/DDBJ databases">
        <title>WGS assembly of Setaria viridis.</title>
        <authorList>
            <person name="Huang P."/>
            <person name="Jenkins J."/>
            <person name="Grimwood J."/>
            <person name="Barry K."/>
            <person name="Healey A."/>
            <person name="Mamidi S."/>
            <person name="Sreedasyam A."/>
            <person name="Shu S."/>
            <person name="Feldman M."/>
            <person name="Wu J."/>
            <person name="Yu Y."/>
            <person name="Chen C."/>
            <person name="Johnson J."/>
            <person name="Rokhsar D."/>
            <person name="Baxter I."/>
            <person name="Schmutz J."/>
            <person name="Brutnell T."/>
            <person name="Kellogg E."/>
        </authorList>
    </citation>
    <scope>NUCLEOTIDE SEQUENCE [LARGE SCALE GENOMIC DNA]</scope>
</reference>
<protein>
    <submittedName>
        <fullName evidence="1">Uncharacterized protein</fullName>
    </submittedName>
</protein>
<gene>
    <name evidence="1" type="ORF">SEVIR_9G469900v2</name>
</gene>
<evidence type="ECO:0000313" key="1">
    <source>
        <dbReference type="EMBL" id="TKV97046.1"/>
    </source>
</evidence>
<sequence length="175" mass="18647">MVAMRSVLAVLGRRCGFSGSSAAVSTGGRGLEIHKAFRPAAPVLPLRPAASVTSSLDSTLPLHSYKPTLLLNLDAVLYHLVIPTPSDSCHRVGVPFTPSNRGRHRRNRQAAPIDSASISALLHGGQGPSRLHPHAAHVSINTAANSRPVCLLLQVHSLQRYVMGQSSLHFYDLAS</sequence>
<dbReference type="Proteomes" id="UP000298652">
    <property type="component" value="Chromosome 9"/>
</dbReference>
<dbReference type="AlphaFoldDB" id="A0A4U6TI93"/>
<evidence type="ECO:0000313" key="2">
    <source>
        <dbReference type="Proteomes" id="UP000298652"/>
    </source>
</evidence>